<keyword evidence="9" id="KW-1185">Reference proteome</keyword>
<evidence type="ECO:0000256" key="2">
    <source>
        <dbReference type="ARBA" id="ARBA00022695"/>
    </source>
</evidence>
<proteinExistence type="predicted"/>
<dbReference type="GO" id="GO:0004519">
    <property type="term" value="F:endonuclease activity"/>
    <property type="evidence" value="ECO:0007669"/>
    <property type="project" value="UniProtKB-KW"/>
</dbReference>
<evidence type="ECO:0000256" key="4">
    <source>
        <dbReference type="ARBA" id="ARBA00022759"/>
    </source>
</evidence>
<reference evidence="8" key="1">
    <citation type="submission" date="2023-03" db="EMBL/GenBank/DDBJ databases">
        <title>Chromosome-scale reference genome and RAD-based genetic map of yellow starthistle (Centaurea solstitialis) reveal putative structural variation and QTLs associated with invader traits.</title>
        <authorList>
            <person name="Reatini B."/>
            <person name="Cang F.A."/>
            <person name="Jiang Q."/>
            <person name="Mckibben M.T.W."/>
            <person name="Barker M.S."/>
            <person name="Rieseberg L.H."/>
            <person name="Dlugosch K.M."/>
        </authorList>
    </citation>
    <scope>NUCLEOTIDE SEQUENCE</scope>
    <source>
        <strain evidence="8">CAN-66</strain>
        <tissue evidence="8">Leaf</tissue>
    </source>
</reference>
<evidence type="ECO:0000256" key="3">
    <source>
        <dbReference type="ARBA" id="ARBA00022722"/>
    </source>
</evidence>
<dbReference type="PANTHER" id="PTHR34072">
    <property type="entry name" value="ENZYMATIC POLYPROTEIN-RELATED"/>
    <property type="match status" value="1"/>
</dbReference>
<evidence type="ECO:0000259" key="7">
    <source>
        <dbReference type="Pfam" id="PF17917"/>
    </source>
</evidence>
<keyword evidence="6" id="KW-0695">RNA-directed DNA polymerase</keyword>
<accession>A0AA38VUF4</accession>
<evidence type="ECO:0000313" key="9">
    <source>
        <dbReference type="Proteomes" id="UP001172457"/>
    </source>
</evidence>
<dbReference type="InterPro" id="IPR041373">
    <property type="entry name" value="RT_RNaseH"/>
</dbReference>
<evidence type="ECO:0000256" key="1">
    <source>
        <dbReference type="ARBA" id="ARBA00022679"/>
    </source>
</evidence>
<dbReference type="EMBL" id="JARYMX010000567">
    <property type="protein sequence ID" value="KAJ9535172.1"/>
    <property type="molecule type" value="Genomic_DNA"/>
</dbReference>
<feature type="domain" description="Reverse transcriptase RNase H-like" evidence="7">
    <location>
        <begin position="72"/>
        <end position="153"/>
    </location>
</feature>
<evidence type="ECO:0000313" key="8">
    <source>
        <dbReference type="EMBL" id="KAJ9535172.1"/>
    </source>
</evidence>
<keyword evidence="4" id="KW-0255">Endonuclease</keyword>
<gene>
    <name evidence="8" type="ORF">OSB04_un001749</name>
</gene>
<dbReference type="Pfam" id="PF17917">
    <property type="entry name" value="RT_RNaseH"/>
    <property type="match status" value="1"/>
</dbReference>
<dbReference type="SUPFAM" id="SSF56672">
    <property type="entry name" value="DNA/RNA polymerases"/>
    <property type="match status" value="1"/>
</dbReference>
<protein>
    <recommendedName>
        <fullName evidence="7">Reverse transcriptase RNase H-like domain-containing protein</fullName>
    </recommendedName>
</protein>
<dbReference type="GO" id="GO:0016787">
    <property type="term" value="F:hydrolase activity"/>
    <property type="evidence" value="ECO:0007669"/>
    <property type="project" value="UniProtKB-KW"/>
</dbReference>
<dbReference type="PANTHER" id="PTHR34072:SF52">
    <property type="entry name" value="RIBONUCLEASE H"/>
    <property type="match status" value="1"/>
</dbReference>
<dbReference type="CDD" id="cd09274">
    <property type="entry name" value="RNase_HI_RT_Ty3"/>
    <property type="match status" value="1"/>
</dbReference>
<keyword evidence="5" id="KW-0378">Hydrolase</keyword>
<comment type="caution">
    <text evidence="8">The sequence shown here is derived from an EMBL/GenBank/DDBJ whole genome shotgun (WGS) entry which is preliminary data.</text>
</comment>
<organism evidence="8 9">
    <name type="scientific">Centaurea solstitialis</name>
    <name type="common">yellow star-thistle</name>
    <dbReference type="NCBI Taxonomy" id="347529"/>
    <lineage>
        <taxon>Eukaryota</taxon>
        <taxon>Viridiplantae</taxon>
        <taxon>Streptophyta</taxon>
        <taxon>Embryophyta</taxon>
        <taxon>Tracheophyta</taxon>
        <taxon>Spermatophyta</taxon>
        <taxon>Magnoliopsida</taxon>
        <taxon>eudicotyledons</taxon>
        <taxon>Gunneridae</taxon>
        <taxon>Pentapetalae</taxon>
        <taxon>asterids</taxon>
        <taxon>campanulids</taxon>
        <taxon>Asterales</taxon>
        <taxon>Asteraceae</taxon>
        <taxon>Carduoideae</taxon>
        <taxon>Cardueae</taxon>
        <taxon>Centaureinae</taxon>
        <taxon>Centaurea</taxon>
    </lineage>
</organism>
<dbReference type="GO" id="GO:0003964">
    <property type="term" value="F:RNA-directed DNA polymerase activity"/>
    <property type="evidence" value="ECO:0007669"/>
    <property type="project" value="UniProtKB-KW"/>
</dbReference>
<name>A0AA38VUF4_9ASTR</name>
<dbReference type="Proteomes" id="UP001172457">
    <property type="component" value="Unassembled WGS sequence"/>
</dbReference>
<dbReference type="InterPro" id="IPR043502">
    <property type="entry name" value="DNA/RNA_pol_sf"/>
</dbReference>
<keyword evidence="3" id="KW-0540">Nuclease</keyword>
<dbReference type="AlphaFoldDB" id="A0AA38VUF4"/>
<sequence>MSRHLVNREGIKVDPVKVKVVMKWEAPKTPTEIRSFLGLAGVRGLVAAFETLRNKLCEAPVLTILERVEDLTVYCDDASYHGLGCFLMQRGRVVAYASRQLKTHEVNYPTHDLELVVVVFALKLWRHNLYGVRCTIYTDHKSLRYFMDQQNLNMSTPDEIDSVNISDGVDTTVSKRSGKERYPEERKRPYGKLQPLEIPEWKWEHMTMDLVTGLPQMLRKHDAIWVVVDRDKVSPWKGAFECGVPMWVIRCFEGVTVESGDMFSQLRKCLADKSPHIPIDDIQVDDRLNYAERLIAVLERKTKTLRNK</sequence>
<evidence type="ECO:0000256" key="5">
    <source>
        <dbReference type="ARBA" id="ARBA00022801"/>
    </source>
</evidence>
<keyword evidence="2" id="KW-0548">Nucleotidyltransferase</keyword>
<evidence type="ECO:0000256" key="6">
    <source>
        <dbReference type="ARBA" id="ARBA00022918"/>
    </source>
</evidence>
<keyword evidence="1" id="KW-0808">Transferase</keyword>